<dbReference type="NCBIfam" id="NF033504">
    <property type="entry name" value="Ni_dep_LarA"/>
    <property type="match status" value="1"/>
</dbReference>
<name>A0ABS8N6P3_9CLOT</name>
<dbReference type="PANTHER" id="PTHR33171:SF17">
    <property type="entry name" value="LARA-LIKE N-TERMINAL DOMAIN-CONTAINING PROTEIN"/>
    <property type="match status" value="1"/>
</dbReference>
<dbReference type="Proteomes" id="UP001165422">
    <property type="component" value="Unassembled WGS sequence"/>
</dbReference>
<dbReference type="InterPro" id="IPR048520">
    <property type="entry name" value="LarA_C"/>
</dbReference>
<reference evidence="3" key="1">
    <citation type="submission" date="2021-11" db="EMBL/GenBank/DDBJ databases">
        <authorList>
            <person name="Qingchun L."/>
            <person name="Dong Z."/>
            <person name="Zongwei Q."/>
            <person name="Jia Z."/>
            <person name="Duotao L."/>
        </authorList>
    </citation>
    <scope>NUCLEOTIDE SEQUENCE</scope>
    <source>
        <strain evidence="3">WLY-B-L2</strain>
    </source>
</reference>
<dbReference type="InterPro" id="IPR047926">
    <property type="entry name" value="Ni_dep_LarA"/>
</dbReference>
<dbReference type="PANTHER" id="PTHR33171">
    <property type="entry name" value="LAR_N DOMAIN-CONTAINING PROTEIN"/>
    <property type="match status" value="1"/>
</dbReference>
<accession>A0ABS8N6P3</accession>
<dbReference type="InterPro" id="IPR043166">
    <property type="entry name" value="LarA-like_C"/>
</dbReference>
<comment type="caution">
    <text evidence="3">The sequence shown here is derived from an EMBL/GenBank/DDBJ whole genome shotgun (WGS) entry which is preliminary data.</text>
</comment>
<dbReference type="RefSeq" id="WP_150358765.1">
    <property type="nucleotide sequence ID" value="NZ_JAJJPB010000014.1"/>
</dbReference>
<feature type="domain" description="LarA-like N-terminal" evidence="1">
    <location>
        <begin position="8"/>
        <end position="213"/>
    </location>
</feature>
<dbReference type="EMBL" id="JAJJPB010000014">
    <property type="protein sequence ID" value="MCC9295478.1"/>
    <property type="molecule type" value="Genomic_DNA"/>
</dbReference>
<dbReference type="Pfam" id="PF21113">
    <property type="entry name" value="LarA_C"/>
    <property type="match status" value="1"/>
</dbReference>
<dbReference type="InterPro" id="IPR018657">
    <property type="entry name" value="LarA-like_N"/>
</dbReference>
<feature type="domain" description="Lactate racemase C-terminal" evidence="2">
    <location>
        <begin position="272"/>
        <end position="423"/>
    </location>
</feature>
<evidence type="ECO:0000259" key="1">
    <source>
        <dbReference type="Pfam" id="PF09861"/>
    </source>
</evidence>
<dbReference type="InterPro" id="IPR048068">
    <property type="entry name" value="LarA-like"/>
</dbReference>
<evidence type="ECO:0000313" key="4">
    <source>
        <dbReference type="Proteomes" id="UP001165422"/>
    </source>
</evidence>
<dbReference type="Gene3D" id="3.40.50.11440">
    <property type="match status" value="1"/>
</dbReference>
<organism evidence="3 4">
    <name type="scientific">Clostridium aromativorans</name>
    <dbReference type="NCBI Taxonomy" id="2836848"/>
    <lineage>
        <taxon>Bacteria</taxon>
        <taxon>Bacillati</taxon>
        <taxon>Bacillota</taxon>
        <taxon>Clostridia</taxon>
        <taxon>Eubacteriales</taxon>
        <taxon>Clostridiaceae</taxon>
        <taxon>Clostridium</taxon>
    </lineage>
</organism>
<sequence>MALIKLPYNKKTLEIEIDDKNLSAVLESKAGKYKTKLTESEIVENALDNPIGSPKLEELVKDKKNMVIISSDHTRPVPSKIIMPILLKRIRAVNPKIDIKILIATGFHRPTTKEELIGKFGEEIVQNENIIVHDSRDSSSLVKIGTLPSGGELIINKAAVETELLIAEGFIESHFFAGFSGGRKSILPGIASTKTIMANHCSEFIASPYARTGKLKGNPIHKDMLYAAEKAKLAFIINVVIDGNKKIINAFTGHSKLAHEEGCKFVLELSKVNAVESDIAISTNGGYPLDQNLYQSVKGMTAAEATCRKGGVIIMVAACNDGHGGEGFYKSLSEVKSPEEFLEKVSKVSRGETVPDQWESQILARILSKCTVIMVTDMCDPQIIKNMHMQHAYTIEEALNKAYEIAGKDAKVAVIPDGVAVIVS</sequence>
<dbReference type="Gene3D" id="3.90.226.30">
    <property type="match status" value="1"/>
</dbReference>
<protein>
    <submittedName>
        <fullName evidence="3">Nickel-dependent lactate racemase</fullName>
    </submittedName>
</protein>
<proteinExistence type="predicted"/>
<keyword evidence="4" id="KW-1185">Reference proteome</keyword>
<dbReference type="Pfam" id="PF09861">
    <property type="entry name" value="Lar_N"/>
    <property type="match status" value="1"/>
</dbReference>
<evidence type="ECO:0000259" key="2">
    <source>
        <dbReference type="Pfam" id="PF21113"/>
    </source>
</evidence>
<evidence type="ECO:0000313" key="3">
    <source>
        <dbReference type="EMBL" id="MCC9295478.1"/>
    </source>
</evidence>
<gene>
    <name evidence="3" type="primary">larA</name>
    <name evidence="3" type="ORF">LN736_11480</name>
</gene>